<keyword evidence="1" id="KW-0175">Coiled coil</keyword>
<organism evidence="2 3">
    <name type="scientific">Euroglyphus maynei</name>
    <name type="common">Mayne's house dust mite</name>
    <dbReference type="NCBI Taxonomy" id="6958"/>
    <lineage>
        <taxon>Eukaryota</taxon>
        <taxon>Metazoa</taxon>
        <taxon>Ecdysozoa</taxon>
        <taxon>Arthropoda</taxon>
        <taxon>Chelicerata</taxon>
        <taxon>Arachnida</taxon>
        <taxon>Acari</taxon>
        <taxon>Acariformes</taxon>
        <taxon>Sarcoptiformes</taxon>
        <taxon>Astigmata</taxon>
        <taxon>Psoroptidia</taxon>
        <taxon>Analgoidea</taxon>
        <taxon>Pyroglyphidae</taxon>
        <taxon>Pyroglyphinae</taxon>
        <taxon>Euroglyphus</taxon>
    </lineage>
</organism>
<dbReference type="Proteomes" id="UP000194236">
    <property type="component" value="Unassembled WGS sequence"/>
</dbReference>
<evidence type="ECO:0000313" key="2">
    <source>
        <dbReference type="EMBL" id="OTF80218.1"/>
    </source>
</evidence>
<keyword evidence="3" id="KW-1185">Reference proteome</keyword>
<gene>
    <name evidence="2" type="ORF">BLA29_012415</name>
</gene>
<dbReference type="AlphaFoldDB" id="A0A1Y3BJY0"/>
<proteinExistence type="predicted"/>
<evidence type="ECO:0000313" key="3">
    <source>
        <dbReference type="Proteomes" id="UP000194236"/>
    </source>
</evidence>
<accession>A0A1Y3BJY0</accession>
<sequence length="97" mass="11478">MLQKEKENFARESIKMNDLHHTIRNQELVIGEMKNKIAMFEKISDSKEKDVSATREELNVATNLLNNYQAKVKQLECKYLDIISFWIDDQFSLCFFS</sequence>
<feature type="coiled-coil region" evidence="1">
    <location>
        <begin position="51"/>
        <end position="78"/>
    </location>
</feature>
<name>A0A1Y3BJY0_EURMA</name>
<dbReference type="EMBL" id="MUJZ01019403">
    <property type="protein sequence ID" value="OTF80218.1"/>
    <property type="molecule type" value="Genomic_DNA"/>
</dbReference>
<comment type="caution">
    <text evidence="2">The sequence shown here is derived from an EMBL/GenBank/DDBJ whole genome shotgun (WGS) entry which is preliminary data.</text>
</comment>
<evidence type="ECO:0000256" key="1">
    <source>
        <dbReference type="SAM" id="Coils"/>
    </source>
</evidence>
<protein>
    <submittedName>
        <fullName evidence="2">Uncharacterized protein</fullName>
    </submittedName>
</protein>
<reference evidence="2 3" key="1">
    <citation type="submission" date="2017-03" db="EMBL/GenBank/DDBJ databases">
        <title>Genome Survey of Euroglyphus maynei.</title>
        <authorList>
            <person name="Arlian L.G."/>
            <person name="Morgan M.S."/>
            <person name="Rider S.D."/>
        </authorList>
    </citation>
    <scope>NUCLEOTIDE SEQUENCE [LARGE SCALE GENOMIC DNA]</scope>
    <source>
        <strain evidence="2">Arlian Lab</strain>
        <tissue evidence="2">Whole body</tissue>
    </source>
</reference>